<dbReference type="EC" id="4.2.1.126" evidence="3"/>
<comment type="catalytic activity">
    <reaction evidence="3">
        <text>N-acetyl-D-muramate 6-phosphate + H2O = N-acetyl-D-glucosamine 6-phosphate + (R)-lactate</text>
        <dbReference type="Rhea" id="RHEA:26410"/>
        <dbReference type="ChEBI" id="CHEBI:15377"/>
        <dbReference type="ChEBI" id="CHEBI:16004"/>
        <dbReference type="ChEBI" id="CHEBI:57513"/>
        <dbReference type="ChEBI" id="CHEBI:58722"/>
        <dbReference type="EC" id="4.2.1.126"/>
    </reaction>
</comment>
<protein>
    <recommendedName>
        <fullName evidence="3">N-acetylmuramic acid 6-phosphate etherase</fullName>
        <shortName evidence="3">MurNAc-6-P etherase</shortName>
        <ecNumber evidence="3">4.2.1.126</ecNumber>
    </recommendedName>
    <alternativeName>
        <fullName evidence="3">N-acetylmuramic acid 6-phosphate hydrolase</fullName>
    </alternativeName>
    <alternativeName>
        <fullName evidence="3">N-acetylmuramic acid 6-phosphate lyase</fullName>
    </alternativeName>
</protein>
<dbReference type="Pfam" id="PF22645">
    <property type="entry name" value="GKRP_SIS_N"/>
    <property type="match status" value="1"/>
</dbReference>
<dbReference type="UniPathway" id="UPA00342"/>
<organism evidence="5 6">
    <name type="scientific">Clostridium sartagoforme</name>
    <dbReference type="NCBI Taxonomy" id="84031"/>
    <lineage>
        <taxon>Bacteria</taxon>
        <taxon>Bacillati</taxon>
        <taxon>Bacillota</taxon>
        <taxon>Clostridia</taxon>
        <taxon>Eubacteriales</taxon>
        <taxon>Clostridiaceae</taxon>
        <taxon>Clostridium</taxon>
    </lineage>
</organism>
<comment type="similarity">
    <text evidence="3">Belongs to the GCKR-like family. MurNAc-6-P etherase subfamily.</text>
</comment>
<dbReference type="RefSeq" id="WP_136008325.1">
    <property type="nucleotide sequence ID" value="NZ_SRYR01000022.1"/>
</dbReference>
<dbReference type="CDD" id="cd05007">
    <property type="entry name" value="SIS_Etherase"/>
    <property type="match status" value="1"/>
</dbReference>
<dbReference type="AlphaFoldDB" id="A0A4V3RK95"/>
<dbReference type="EMBL" id="SRYR01000022">
    <property type="protein sequence ID" value="TGY38970.1"/>
    <property type="molecule type" value="Genomic_DNA"/>
</dbReference>
<evidence type="ECO:0000259" key="4">
    <source>
        <dbReference type="PROSITE" id="PS51464"/>
    </source>
</evidence>
<dbReference type="GO" id="GO:0046348">
    <property type="term" value="P:amino sugar catabolic process"/>
    <property type="evidence" value="ECO:0007669"/>
    <property type="project" value="InterPro"/>
</dbReference>
<dbReference type="InterPro" id="IPR040190">
    <property type="entry name" value="MURQ/GCKR"/>
</dbReference>
<dbReference type="NCBIfam" id="NF003915">
    <property type="entry name" value="PRK05441.1"/>
    <property type="match status" value="1"/>
</dbReference>
<dbReference type="PANTHER" id="PTHR10088">
    <property type="entry name" value="GLUCOKINASE REGULATORY PROTEIN"/>
    <property type="match status" value="1"/>
</dbReference>
<sequence>MIVDLNKLDTEKNNVNTRNIDRLSTLDMINLINKEDFFVAEAVKAETENIAKAVDLIHSKMANGGRLFYVGAGNSGRLGVLDACECPPTFGVKTGTVIGILSGGYDATVNANEGSEDVEDGALEELKKHNFNGNDAIVGLSASGRTPYVKGALKYAKELGAAYIAVSCVRNAEMSKLAEVAIEVVTGAEVITGSTRLKAGTAQKMILNMLSTGTMIKLGKVYGNYMVDVRANNNKLVERSKKIIMDCTGVDREVAEKYLEISDKSVKLAVFMILSGLSKEESIEALANNDNTIYKGLEAIKNN</sequence>
<dbReference type="Proteomes" id="UP000306888">
    <property type="component" value="Unassembled WGS sequence"/>
</dbReference>
<keyword evidence="2 3" id="KW-0119">Carbohydrate metabolism</keyword>
<dbReference type="PANTHER" id="PTHR10088:SF4">
    <property type="entry name" value="GLUCOKINASE REGULATORY PROTEIN"/>
    <property type="match status" value="1"/>
</dbReference>
<dbReference type="InterPro" id="IPR046348">
    <property type="entry name" value="SIS_dom_sf"/>
</dbReference>
<feature type="active site" evidence="3">
    <location>
        <position position="116"/>
    </location>
</feature>
<comment type="pathway">
    <text evidence="3">Amino-sugar metabolism; N-acetylmuramate degradation.</text>
</comment>
<evidence type="ECO:0000256" key="3">
    <source>
        <dbReference type="HAMAP-Rule" id="MF_00068"/>
    </source>
</evidence>
<comment type="miscellaneous">
    <text evidence="3">A lyase-type mechanism (elimination/hydration) is suggested for the cleavage of the lactyl ether bond of MurNAc 6-phosphate, with the formation of an alpha,beta-unsaturated aldehyde intermediate with (E)-stereochemistry, followed by the syn addition of water to give product.</text>
</comment>
<keyword evidence="1 3" id="KW-0456">Lyase</keyword>
<dbReference type="NCBIfam" id="TIGR00274">
    <property type="entry name" value="N-acetylmuramic acid 6-phosphate etherase"/>
    <property type="match status" value="1"/>
</dbReference>
<dbReference type="InterPro" id="IPR005486">
    <property type="entry name" value="Glucokinase_regulatory_CS"/>
</dbReference>
<dbReference type="HAMAP" id="MF_00068">
    <property type="entry name" value="MurQ"/>
    <property type="match status" value="1"/>
</dbReference>
<dbReference type="InterPro" id="IPR005488">
    <property type="entry name" value="Etherase_MurQ"/>
</dbReference>
<evidence type="ECO:0000256" key="1">
    <source>
        <dbReference type="ARBA" id="ARBA00023239"/>
    </source>
</evidence>
<reference evidence="5 6" key="1">
    <citation type="submission" date="2019-04" db="EMBL/GenBank/DDBJ databases">
        <title>Microbes associate with the intestines of laboratory mice.</title>
        <authorList>
            <person name="Navarre W."/>
            <person name="Wong E."/>
            <person name="Huang K."/>
            <person name="Tropini C."/>
            <person name="Ng K."/>
            <person name="Yu B."/>
        </authorList>
    </citation>
    <scope>NUCLEOTIDE SEQUENCE [LARGE SCALE GENOMIC DNA]</scope>
    <source>
        <strain evidence="5 6">NM50_B9-20</strain>
    </source>
</reference>
<dbReference type="FunFam" id="3.40.50.10490:FF:000014">
    <property type="entry name" value="N-acetylmuramic acid 6-phosphate etherase"/>
    <property type="match status" value="1"/>
</dbReference>
<dbReference type="Gene3D" id="3.40.50.10490">
    <property type="entry name" value="Glucose-6-phosphate isomerase like protein, domain 1"/>
    <property type="match status" value="2"/>
</dbReference>
<comment type="function">
    <text evidence="3">Specifically catalyzes the cleavage of the D-lactyl ether substituent of MurNAc 6-phosphate, producing GlcNAc 6-phosphate and D-lactate.</text>
</comment>
<dbReference type="GO" id="GO:0097173">
    <property type="term" value="P:N-acetylmuramic acid catabolic process"/>
    <property type="evidence" value="ECO:0007669"/>
    <property type="project" value="UniProtKB-UniPathway"/>
</dbReference>
<dbReference type="PROSITE" id="PS51464">
    <property type="entry name" value="SIS"/>
    <property type="match status" value="1"/>
</dbReference>
<comment type="caution">
    <text evidence="5">The sequence shown here is derived from an EMBL/GenBank/DDBJ whole genome shotgun (WGS) entry which is preliminary data.</text>
</comment>
<dbReference type="GO" id="GO:0016803">
    <property type="term" value="F:ether hydrolase activity"/>
    <property type="evidence" value="ECO:0007669"/>
    <property type="project" value="TreeGrafter"/>
</dbReference>
<dbReference type="PROSITE" id="PS01272">
    <property type="entry name" value="GCKR"/>
    <property type="match status" value="1"/>
</dbReference>
<dbReference type="NCBIfam" id="NF009222">
    <property type="entry name" value="PRK12570.1"/>
    <property type="match status" value="1"/>
</dbReference>
<gene>
    <name evidence="3 5" type="primary">murQ</name>
    <name evidence="5" type="ORF">E5347_16525</name>
</gene>
<feature type="domain" description="SIS" evidence="4">
    <location>
        <begin position="57"/>
        <end position="220"/>
    </location>
</feature>
<dbReference type="OrthoDB" id="9813395at2"/>
<feature type="active site" description="Proton donor" evidence="3">
    <location>
        <position position="85"/>
    </location>
</feature>
<dbReference type="Gene3D" id="1.10.8.1080">
    <property type="match status" value="1"/>
</dbReference>
<proteinExistence type="inferred from homology"/>
<keyword evidence="6" id="KW-1185">Reference proteome</keyword>
<name>A0A4V3RK95_9CLOT</name>
<dbReference type="GO" id="GO:0097367">
    <property type="term" value="F:carbohydrate derivative binding"/>
    <property type="evidence" value="ECO:0007669"/>
    <property type="project" value="InterPro"/>
</dbReference>
<evidence type="ECO:0000256" key="2">
    <source>
        <dbReference type="ARBA" id="ARBA00023277"/>
    </source>
</evidence>
<dbReference type="GO" id="GO:0009254">
    <property type="term" value="P:peptidoglycan turnover"/>
    <property type="evidence" value="ECO:0007669"/>
    <property type="project" value="TreeGrafter"/>
</dbReference>
<dbReference type="SUPFAM" id="SSF53697">
    <property type="entry name" value="SIS domain"/>
    <property type="match status" value="1"/>
</dbReference>
<evidence type="ECO:0000313" key="5">
    <source>
        <dbReference type="EMBL" id="TGY38970.1"/>
    </source>
</evidence>
<dbReference type="InterPro" id="IPR001347">
    <property type="entry name" value="SIS_dom"/>
</dbReference>
<comment type="subunit">
    <text evidence="3">Homodimer.</text>
</comment>
<accession>A0A4V3RK95</accession>
<dbReference type="GO" id="GO:0016835">
    <property type="term" value="F:carbon-oxygen lyase activity"/>
    <property type="evidence" value="ECO:0007669"/>
    <property type="project" value="UniProtKB-UniRule"/>
</dbReference>
<evidence type="ECO:0000313" key="6">
    <source>
        <dbReference type="Proteomes" id="UP000306888"/>
    </source>
</evidence>